<dbReference type="GO" id="GO:0005737">
    <property type="term" value="C:cytoplasm"/>
    <property type="evidence" value="ECO:0007669"/>
    <property type="project" value="TreeGrafter"/>
</dbReference>
<comment type="similarity">
    <text evidence="1">Belongs to the PA28 family.</text>
</comment>
<dbReference type="InterPro" id="IPR003186">
    <property type="entry name" value="PA28_C"/>
</dbReference>
<evidence type="ECO:0000313" key="5">
    <source>
        <dbReference type="Proteomes" id="UP001209570"/>
    </source>
</evidence>
<evidence type="ECO:0000259" key="3">
    <source>
        <dbReference type="Pfam" id="PF02252"/>
    </source>
</evidence>
<feature type="domain" description="Proteasome activator PA28 C-terminal" evidence="3">
    <location>
        <begin position="182"/>
        <end position="238"/>
    </location>
</feature>
<dbReference type="GO" id="GO:0061136">
    <property type="term" value="P:regulation of proteasomal protein catabolic process"/>
    <property type="evidence" value="ECO:0007669"/>
    <property type="project" value="TreeGrafter"/>
</dbReference>
<dbReference type="PANTHER" id="PTHR10660">
    <property type="entry name" value="PROTEASOME REGULATOR PA28"/>
    <property type="match status" value="1"/>
</dbReference>
<accession>A0AAD5MDE8</accession>
<dbReference type="InterPro" id="IPR036252">
    <property type="entry name" value="Proteasome_activ_sf"/>
</dbReference>
<dbReference type="Proteomes" id="UP001209570">
    <property type="component" value="Unassembled WGS sequence"/>
</dbReference>
<gene>
    <name evidence="4" type="ORF">P43SY_003033</name>
</gene>
<comment type="caution">
    <text evidence="4">The sequence shown here is derived from an EMBL/GenBank/DDBJ whole genome shotgun (WGS) entry which is preliminary data.</text>
</comment>
<sequence length="244" mass="27306">MEEYKQLITREAEALVESGGIAQRVVQLQESLRVHCAARQPSQVRATVDTALRQQLPRVGLQTTLAQLVNVTSDHVEQALHDFQTLSQWISLLIPKVADGNNFGVEVQLIVLKELKESSDKLQKAWDSMPDYHSQRATVLEKLNEKLSKETSTTNTVTATTGAKDGDEKKTVVATVGKETATAQPVIDDWVANVVAIDVKWYFHLARVLESVRDAYAIVYDRIDKNKDKILKPRGTERSGYGMY</sequence>
<evidence type="ECO:0000313" key="4">
    <source>
        <dbReference type="EMBL" id="KAJ0403728.1"/>
    </source>
</evidence>
<keyword evidence="2" id="KW-0647">Proteasome</keyword>
<feature type="domain" description="Proteasome activator PA28 C-terminal" evidence="3">
    <location>
        <begin position="62"/>
        <end position="144"/>
    </location>
</feature>
<dbReference type="PANTHER" id="PTHR10660:SF2">
    <property type="entry name" value="LD45860P"/>
    <property type="match status" value="1"/>
</dbReference>
<dbReference type="Gene3D" id="1.20.120.180">
    <property type="entry name" value="Proteasome activator pa28, C-terminal domain"/>
    <property type="match status" value="1"/>
</dbReference>
<proteinExistence type="inferred from homology"/>
<reference evidence="4" key="1">
    <citation type="submission" date="2021-12" db="EMBL/GenBank/DDBJ databases">
        <title>Prjna785345.</title>
        <authorList>
            <person name="Rujirawat T."/>
            <person name="Krajaejun T."/>
        </authorList>
    </citation>
    <scope>NUCLEOTIDE SEQUENCE</scope>
    <source>
        <strain evidence="4">Pi057C3</strain>
    </source>
</reference>
<organism evidence="4 5">
    <name type="scientific">Pythium insidiosum</name>
    <name type="common">Pythiosis disease agent</name>
    <dbReference type="NCBI Taxonomy" id="114742"/>
    <lineage>
        <taxon>Eukaryota</taxon>
        <taxon>Sar</taxon>
        <taxon>Stramenopiles</taxon>
        <taxon>Oomycota</taxon>
        <taxon>Peronosporomycetes</taxon>
        <taxon>Pythiales</taxon>
        <taxon>Pythiaceae</taxon>
        <taxon>Pythium</taxon>
    </lineage>
</organism>
<evidence type="ECO:0000256" key="1">
    <source>
        <dbReference type="ARBA" id="ARBA00005883"/>
    </source>
</evidence>
<dbReference type="Pfam" id="PF02252">
    <property type="entry name" value="PA28_C"/>
    <property type="match status" value="2"/>
</dbReference>
<evidence type="ECO:0000256" key="2">
    <source>
        <dbReference type="ARBA" id="ARBA00022942"/>
    </source>
</evidence>
<protein>
    <recommendedName>
        <fullName evidence="3">Proteasome activator PA28 C-terminal domain-containing protein</fullName>
    </recommendedName>
</protein>
<dbReference type="GO" id="GO:0005654">
    <property type="term" value="C:nucleoplasm"/>
    <property type="evidence" value="ECO:0007669"/>
    <property type="project" value="TreeGrafter"/>
</dbReference>
<dbReference type="AlphaFoldDB" id="A0AAD5MDE8"/>
<dbReference type="GO" id="GO:0061133">
    <property type="term" value="F:endopeptidase activator activity"/>
    <property type="evidence" value="ECO:0007669"/>
    <property type="project" value="TreeGrafter"/>
</dbReference>
<dbReference type="InterPro" id="IPR009077">
    <property type="entry name" value="Proteasome_activ_PA28"/>
</dbReference>
<name>A0AAD5MDE8_PYTIN</name>
<dbReference type="GO" id="GO:2000045">
    <property type="term" value="P:regulation of G1/S transition of mitotic cell cycle"/>
    <property type="evidence" value="ECO:0007669"/>
    <property type="project" value="TreeGrafter"/>
</dbReference>
<keyword evidence="5" id="KW-1185">Reference proteome</keyword>
<dbReference type="InterPro" id="IPR036997">
    <property type="entry name" value="PA28_C_sf"/>
</dbReference>
<dbReference type="GO" id="GO:0008537">
    <property type="term" value="C:proteasome activator complex"/>
    <property type="evidence" value="ECO:0007669"/>
    <property type="project" value="InterPro"/>
</dbReference>
<dbReference type="EMBL" id="JAKCXM010000076">
    <property type="protein sequence ID" value="KAJ0403728.1"/>
    <property type="molecule type" value="Genomic_DNA"/>
</dbReference>
<dbReference type="SUPFAM" id="SSF47216">
    <property type="entry name" value="Proteasome activator"/>
    <property type="match status" value="1"/>
</dbReference>